<feature type="region of interest" description="Disordered" evidence="1">
    <location>
        <begin position="158"/>
        <end position="177"/>
    </location>
</feature>
<keyword evidence="3" id="KW-1185">Reference proteome</keyword>
<dbReference type="RefSeq" id="WP_269882082.1">
    <property type="nucleotide sequence ID" value="NZ_JAQAGZ010000008.1"/>
</dbReference>
<comment type="caution">
    <text evidence="2">The sequence shown here is derived from an EMBL/GenBank/DDBJ whole genome shotgun (WGS) entry which is preliminary data.</text>
</comment>
<dbReference type="EMBL" id="JAQAGZ010000008">
    <property type="protein sequence ID" value="MCZ8513565.1"/>
    <property type="molecule type" value="Genomic_DNA"/>
</dbReference>
<reference evidence="2 3" key="1">
    <citation type="submission" date="2022-12" db="EMBL/GenBank/DDBJ databases">
        <title>Draft genome sequence of Paenibacillus sp. dW9.</title>
        <authorList>
            <person name="Choi E.-W."/>
            <person name="Kim D.-U."/>
        </authorList>
    </citation>
    <scope>NUCLEOTIDE SEQUENCE [LARGE SCALE GENOMIC DNA]</scope>
    <source>
        <strain evidence="3">dW9</strain>
    </source>
</reference>
<evidence type="ECO:0000313" key="3">
    <source>
        <dbReference type="Proteomes" id="UP001527882"/>
    </source>
</evidence>
<protein>
    <recommendedName>
        <fullName evidence="4">HNH nuclease domain-containing protein</fullName>
    </recommendedName>
</protein>
<gene>
    <name evidence="2" type="ORF">O9H85_14205</name>
</gene>
<sequence length="263" mass="30999">MVTTTKEIIHEIRKDENNPYRAILLVKRVGLLTDACRVLMEIPSYIDNDKDVFKIVQRWHNLIQRENYSNFIAHYEEAGNLPSIVGYRPKLDNSGMPVRNEHRQILYERIPIQNWIWSHINGTIPEGTILNHVNLWQHDNRLSNLIPVKPEEHDANKRNLDLEPSHDPNGKTYFDNKANRDENQTLYHGTSYVHNIFMGRFEPGDDYETGVLIHQVTPLLLEKWSRQRIYDYFNILKPGTGMDNVENTIQTALNIFRWKPDFL</sequence>
<dbReference type="InterPro" id="IPR044925">
    <property type="entry name" value="His-Me_finger_sf"/>
</dbReference>
<name>A0ABT4QA68_9BACL</name>
<dbReference type="Proteomes" id="UP001527882">
    <property type="component" value="Unassembled WGS sequence"/>
</dbReference>
<organism evidence="2 3">
    <name type="scientific">Paenibacillus gyeongsangnamensis</name>
    <dbReference type="NCBI Taxonomy" id="3388067"/>
    <lineage>
        <taxon>Bacteria</taxon>
        <taxon>Bacillati</taxon>
        <taxon>Bacillota</taxon>
        <taxon>Bacilli</taxon>
        <taxon>Bacillales</taxon>
        <taxon>Paenibacillaceae</taxon>
        <taxon>Paenibacillus</taxon>
    </lineage>
</organism>
<accession>A0ABT4QA68</accession>
<evidence type="ECO:0008006" key="4">
    <source>
        <dbReference type="Google" id="ProtNLM"/>
    </source>
</evidence>
<feature type="compositionally biased region" description="Basic and acidic residues" evidence="1">
    <location>
        <begin position="158"/>
        <end position="169"/>
    </location>
</feature>
<dbReference type="SUPFAM" id="SSF54060">
    <property type="entry name" value="His-Me finger endonucleases"/>
    <property type="match status" value="1"/>
</dbReference>
<proteinExistence type="predicted"/>
<evidence type="ECO:0000256" key="1">
    <source>
        <dbReference type="SAM" id="MobiDB-lite"/>
    </source>
</evidence>
<evidence type="ECO:0000313" key="2">
    <source>
        <dbReference type="EMBL" id="MCZ8513565.1"/>
    </source>
</evidence>